<sequence>MSYIKILNAVNKKLKTKFDLPILSSGDVEEKIIRPSFMVELDNMGSSDFMSVSQDKEMSVRIHYFSSKKDKNKIENLNMIDSLDELFVEDSILKVEEGFNLDIDSDIDIDIVDKVLQYSFDIEFSQLYNKVDNVEMMGELNIKGVD</sequence>
<evidence type="ECO:0000313" key="2">
    <source>
        <dbReference type="Proteomes" id="UP000263486"/>
    </source>
</evidence>
<dbReference type="EMBL" id="QUAJ01000006">
    <property type="protein sequence ID" value="REI42085.1"/>
    <property type="molecule type" value="Genomic_DNA"/>
</dbReference>
<dbReference type="InterPro" id="IPR049254">
    <property type="entry name" value="Phage_tail_terminator"/>
</dbReference>
<reference evidence="1 2" key="1">
    <citation type="submission" date="2018-08" db="EMBL/GenBank/DDBJ databases">
        <title>Draft genome sequence of Psychrilyobacter sp. strain SD5 isolated from Black Sea water.</title>
        <authorList>
            <person name="Yadav S."/>
            <person name="Villanueva L."/>
            <person name="Damste J.S.S."/>
        </authorList>
    </citation>
    <scope>NUCLEOTIDE SEQUENCE [LARGE SCALE GENOMIC DNA]</scope>
    <source>
        <strain evidence="1 2">SD5</strain>
    </source>
</reference>
<keyword evidence="2" id="KW-1185">Reference proteome</keyword>
<dbReference type="InterPro" id="IPR053745">
    <property type="entry name" value="Viral_Tail_Comp_sf"/>
</dbReference>
<evidence type="ECO:0000313" key="1">
    <source>
        <dbReference type="EMBL" id="REI42085.1"/>
    </source>
</evidence>
<gene>
    <name evidence="1" type="ORF">DYH56_05025</name>
</gene>
<dbReference type="Pfam" id="PF20765">
    <property type="entry name" value="Phage_tail_terminator_8"/>
    <property type="match status" value="1"/>
</dbReference>
<dbReference type="RefSeq" id="WP_114641769.1">
    <property type="nucleotide sequence ID" value="NZ_JAACIO010000007.1"/>
</dbReference>
<name>A0ABX9KIR1_9FUSO</name>
<protein>
    <submittedName>
        <fullName evidence="1">Uncharacterized protein</fullName>
    </submittedName>
</protein>
<proteinExistence type="predicted"/>
<accession>A0ABX9KIR1</accession>
<organism evidence="1 2">
    <name type="scientific">Psychrilyobacter piezotolerans</name>
    <dbReference type="NCBI Taxonomy" id="2293438"/>
    <lineage>
        <taxon>Bacteria</taxon>
        <taxon>Fusobacteriati</taxon>
        <taxon>Fusobacteriota</taxon>
        <taxon>Fusobacteriia</taxon>
        <taxon>Fusobacteriales</taxon>
        <taxon>Fusobacteriaceae</taxon>
        <taxon>Psychrilyobacter</taxon>
    </lineage>
</organism>
<comment type="caution">
    <text evidence="1">The sequence shown here is derived from an EMBL/GenBank/DDBJ whole genome shotgun (WGS) entry which is preliminary data.</text>
</comment>
<dbReference type="Proteomes" id="UP000263486">
    <property type="component" value="Unassembled WGS sequence"/>
</dbReference>
<dbReference type="Gene3D" id="3.30.2000.30">
    <property type="match status" value="1"/>
</dbReference>